<dbReference type="EMBL" id="AP023359">
    <property type="protein sequence ID" value="BCJ69445.1"/>
    <property type="molecule type" value="Genomic_DNA"/>
</dbReference>
<organism evidence="1 2">
    <name type="scientific">Polymorphospora rubra</name>
    <dbReference type="NCBI Taxonomy" id="338584"/>
    <lineage>
        <taxon>Bacteria</taxon>
        <taxon>Bacillati</taxon>
        <taxon>Actinomycetota</taxon>
        <taxon>Actinomycetes</taxon>
        <taxon>Micromonosporales</taxon>
        <taxon>Micromonosporaceae</taxon>
        <taxon>Polymorphospora</taxon>
    </lineage>
</organism>
<keyword evidence="2" id="KW-1185">Reference proteome</keyword>
<name>A0A810NDT2_9ACTN</name>
<dbReference type="RefSeq" id="WP_212818726.1">
    <property type="nucleotide sequence ID" value="NZ_AP023359.1"/>
</dbReference>
<evidence type="ECO:0000313" key="1">
    <source>
        <dbReference type="EMBL" id="BCJ69445.1"/>
    </source>
</evidence>
<protein>
    <submittedName>
        <fullName evidence="1">Uncharacterized protein</fullName>
    </submittedName>
</protein>
<proteinExistence type="predicted"/>
<dbReference type="Proteomes" id="UP000680866">
    <property type="component" value="Chromosome"/>
</dbReference>
<evidence type="ECO:0000313" key="2">
    <source>
        <dbReference type="Proteomes" id="UP000680866"/>
    </source>
</evidence>
<sequence length="151" mass="16162">MGPLLIDLSWAPHTARAIAMAALGRDPGPLAAVESLSHHVYVGSDIVVKIIEAVGRPRLNREIALAPFLPGGLAAPLLAHGLEELDGREIRYACYARAPGSALAMGWPGVDAATARFLAMQAVRRLDALHNWTPPEPARQTLAEPLDHMEL</sequence>
<gene>
    <name evidence="1" type="ORF">Prubr_64660</name>
</gene>
<accession>A0A810NDT2</accession>
<reference evidence="1" key="1">
    <citation type="submission" date="2020-08" db="EMBL/GenBank/DDBJ databases">
        <title>Whole genome shotgun sequence of Polymorphospora rubra NBRC 101157.</title>
        <authorList>
            <person name="Komaki H."/>
            <person name="Tamura T."/>
        </authorList>
    </citation>
    <scope>NUCLEOTIDE SEQUENCE</scope>
    <source>
        <strain evidence="1">NBRC 101157</strain>
    </source>
</reference>
<dbReference type="KEGG" id="pry:Prubr_64660"/>
<dbReference type="AlphaFoldDB" id="A0A810NDT2"/>